<keyword evidence="3" id="KW-1185">Reference proteome</keyword>
<reference evidence="2 3" key="1">
    <citation type="submission" date="2021-06" db="EMBL/GenBank/DDBJ databases">
        <authorList>
            <person name="Palmer J.M."/>
        </authorList>
    </citation>
    <scope>NUCLEOTIDE SEQUENCE [LARGE SCALE GENOMIC DNA]</scope>
    <source>
        <strain evidence="2 3">MEX-2019</strain>
        <tissue evidence="2">Muscle</tissue>
    </source>
</reference>
<protein>
    <submittedName>
        <fullName evidence="2">Uncharacterized protein</fullName>
    </submittedName>
</protein>
<feature type="region of interest" description="Disordered" evidence="1">
    <location>
        <begin position="67"/>
        <end position="89"/>
    </location>
</feature>
<evidence type="ECO:0000313" key="3">
    <source>
        <dbReference type="Proteomes" id="UP001311232"/>
    </source>
</evidence>
<proteinExistence type="predicted"/>
<gene>
    <name evidence="2" type="ORF">CRENBAI_021920</name>
</gene>
<evidence type="ECO:0000256" key="1">
    <source>
        <dbReference type="SAM" id="MobiDB-lite"/>
    </source>
</evidence>
<dbReference type="EMBL" id="JAHHUM010002654">
    <property type="protein sequence ID" value="KAK5601696.1"/>
    <property type="molecule type" value="Genomic_DNA"/>
</dbReference>
<sequence>MNTRELYTGTTMASRGARLQLYKIAARLAVPAFSRSAPILLYEDRHEASPELLRRSEERLHLFREKHGHQSAPLLHNPLRLGSSSSSSDRLKQWWKPHRRSLRFLKRNQD</sequence>
<accession>A0AAV9QW53</accession>
<dbReference type="AlphaFoldDB" id="A0AAV9QW53"/>
<evidence type="ECO:0000313" key="2">
    <source>
        <dbReference type="EMBL" id="KAK5601696.1"/>
    </source>
</evidence>
<organism evidence="2 3">
    <name type="scientific">Crenichthys baileyi</name>
    <name type="common">White River springfish</name>
    <dbReference type="NCBI Taxonomy" id="28760"/>
    <lineage>
        <taxon>Eukaryota</taxon>
        <taxon>Metazoa</taxon>
        <taxon>Chordata</taxon>
        <taxon>Craniata</taxon>
        <taxon>Vertebrata</taxon>
        <taxon>Euteleostomi</taxon>
        <taxon>Actinopterygii</taxon>
        <taxon>Neopterygii</taxon>
        <taxon>Teleostei</taxon>
        <taxon>Neoteleostei</taxon>
        <taxon>Acanthomorphata</taxon>
        <taxon>Ovalentaria</taxon>
        <taxon>Atherinomorphae</taxon>
        <taxon>Cyprinodontiformes</taxon>
        <taxon>Goodeidae</taxon>
        <taxon>Crenichthys</taxon>
    </lineage>
</organism>
<dbReference type="Proteomes" id="UP001311232">
    <property type="component" value="Unassembled WGS sequence"/>
</dbReference>
<name>A0AAV9QW53_9TELE</name>
<comment type="caution">
    <text evidence="2">The sequence shown here is derived from an EMBL/GenBank/DDBJ whole genome shotgun (WGS) entry which is preliminary data.</text>
</comment>